<dbReference type="Proteomes" id="UP001589627">
    <property type="component" value="Unassembled WGS sequence"/>
</dbReference>
<dbReference type="PANTHER" id="PTHR35010">
    <property type="entry name" value="BLL4672 PROTEIN-RELATED"/>
    <property type="match status" value="1"/>
</dbReference>
<evidence type="ECO:0000313" key="3">
    <source>
        <dbReference type="Proteomes" id="UP001589627"/>
    </source>
</evidence>
<proteinExistence type="predicted"/>
<evidence type="ECO:0000259" key="1">
    <source>
        <dbReference type="PROSITE" id="PS50943"/>
    </source>
</evidence>
<dbReference type="Pfam" id="PF13560">
    <property type="entry name" value="HTH_31"/>
    <property type="match status" value="1"/>
</dbReference>
<dbReference type="InterPro" id="IPR010982">
    <property type="entry name" value="Lambda_DNA-bd_dom_sf"/>
</dbReference>
<organism evidence="2 3">
    <name type="scientific">Actinoallomurus acaciae</name>
    <dbReference type="NCBI Taxonomy" id="502577"/>
    <lineage>
        <taxon>Bacteria</taxon>
        <taxon>Bacillati</taxon>
        <taxon>Actinomycetota</taxon>
        <taxon>Actinomycetes</taxon>
        <taxon>Streptosporangiales</taxon>
        <taxon>Thermomonosporaceae</taxon>
        <taxon>Actinoallomurus</taxon>
    </lineage>
</organism>
<dbReference type="CDD" id="cd00093">
    <property type="entry name" value="HTH_XRE"/>
    <property type="match status" value="1"/>
</dbReference>
<dbReference type="PANTHER" id="PTHR35010:SF2">
    <property type="entry name" value="BLL4672 PROTEIN"/>
    <property type="match status" value="1"/>
</dbReference>
<dbReference type="Pfam" id="PF17765">
    <property type="entry name" value="MLTR_LBD"/>
    <property type="match status" value="1"/>
</dbReference>
<protein>
    <submittedName>
        <fullName evidence="2">Helix-turn-helix domain-containing protein</fullName>
    </submittedName>
</protein>
<dbReference type="Gene3D" id="3.30.450.180">
    <property type="match status" value="1"/>
</dbReference>
<comment type="caution">
    <text evidence="2">The sequence shown here is derived from an EMBL/GenBank/DDBJ whole genome shotgun (WGS) entry which is preliminary data.</text>
</comment>
<dbReference type="Gene3D" id="1.10.260.40">
    <property type="entry name" value="lambda repressor-like DNA-binding domains"/>
    <property type="match status" value="1"/>
</dbReference>
<gene>
    <name evidence="2" type="ORF">ACFFNX_01150</name>
</gene>
<keyword evidence="3" id="KW-1185">Reference proteome</keyword>
<dbReference type="InterPro" id="IPR041413">
    <property type="entry name" value="MLTR_LBD"/>
</dbReference>
<dbReference type="SMART" id="SM00530">
    <property type="entry name" value="HTH_XRE"/>
    <property type="match status" value="1"/>
</dbReference>
<dbReference type="RefSeq" id="WP_378193613.1">
    <property type="nucleotide sequence ID" value="NZ_JBHLZP010000003.1"/>
</dbReference>
<dbReference type="SUPFAM" id="SSF47413">
    <property type="entry name" value="lambda repressor-like DNA-binding domains"/>
    <property type="match status" value="1"/>
</dbReference>
<name>A0ABV5Y709_9ACTN</name>
<dbReference type="InterPro" id="IPR001387">
    <property type="entry name" value="Cro/C1-type_HTH"/>
</dbReference>
<dbReference type="PROSITE" id="PS50943">
    <property type="entry name" value="HTH_CROC1"/>
    <property type="match status" value="1"/>
</dbReference>
<reference evidence="2 3" key="1">
    <citation type="submission" date="2024-09" db="EMBL/GenBank/DDBJ databases">
        <authorList>
            <person name="Sun Q."/>
            <person name="Mori K."/>
        </authorList>
    </citation>
    <scope>NUCLEOTIDE SEQUENCE [LARGE SCALE GENOMIC DNA]</scope>
    <source>
        <strain evidence="2 3">TBRC 0563</strain>
    </source>
</reference>
<accession>A0ABV5Y709</accession>
<sequence length="290" mass="32145">MTDHASAPGGNTELRDFLRSRRARITPLEVGLGSRPTDSRRVPGLRREEVAQLAGVSVDYYVRLERGRNLNVSESVLNAVARALCLDETERAYLLALAKPTRTRPRAAPVQSVRPGLRQVLDASTEVPAMVLGHRLDILAINRLARALLTGLEALPRHEWNMARLLFGEEGRRLYTDWALVARGAVAALRLYAGRHADDPRLAELVDELSTHDEDFRAWWGDHDVHHHAHGTERFHHPVVGDLSLQYEALTPNGDPDQVLCLHVAEPGSPSEQALRLLARRSGDSPARAG</sequence>
<dbReference type="EMBL" id="JBHLZP010000003">
    <property type="protein sequence ID" value="MFB9830798.1"/>
    <property type="molecule type" value="Genomic_DNA"/>
</dbReference>
<evidence type="ECO:0000313" key="2">
    <source>
        <dbReference type="EMBL" id="MFB9830798.1"/>
    </source>
</evidence>
<feature type="domain" description="HTH cro/C1-type" evidence="1">
    <location>
        <begin position="44"/>
        <end position="91"/>
    </location>
</feature>